<dbReference type="EMBL" id="MDGM01000012">
    <property type="protein sequence ID" value="PIB24890.1"/>
    <property type="molecule type" value="Genomic_DNA"/>
</dbReference>
<keyword evidence="3" id="KW-1185">Reference proteome</keyword>
<keyword evidence="1" id="KW-1133">Transmembrane helix</keyword>
<keyword evidence="1" id="KW-0812">Transmembrane</keyword>
<feature type="transmembrane region" description="Helical" evidence="1">
    <location>
        <begin position="109"/>
        <end position="129"/>
    </location>
</feature>
<dbReference type="RefSeq" id="WP_099593647.1">
    <property type="nucleotide sequence ID" value="NZ_MDGM01000012.1"/>
</dbReference>
<dbReference type="NCBIfam" id="NF038216">
    <property type="entry name" value="ABZJ_00895_fam"/>
    <property type="match status" value="1"/>
</dbReference>
<proteinExistence type="predicted"/>
<protein>
    <submittedName>
        <fullName evidence="2">Uncharacterized protein</fullName>
    </submittedName>
</protein>
<sequence length="145" mass="15794">MPTFNLKPLVKRFAIAYIVAIILVMVVFFILEKLFGVSANSASGLISIMVAAMDMGQNFYKQENRVPEKSESWRMARAATGVTLLISALLFVAIFIASPGSFANVGLPGLIVVLVIMMLITLLAIRFFASFGAKNYAKALARQKS</sequence>
<dbReference type="Proteomes" id="UP000231516">
    <property type="component" value="Unassembled WGS sequence"/>
</dbReference>
<feature type="transmembrane region" description="Helical" evidence="1">
    <location>
        <begin position="37"/>
        <end position="55"/>
    </location>
</feature>
<dbReference type="OrthoDB" id="7865074at2"/>
<dbReference type="AlphaFoldDB" id="A0A2G5K7Q0"/>
<feature type="transmembrane region" description="Helical" evidence="1">
    <location>
        <begin position="76"/>
        <end position="97"/>
    </location>
</feature>
<reference evidence="2 3" key="1">
    <citation type="submission" date="2016-08" db="EMBL/GenBank/DDBJ databases">
        <title>Draft genome of Amylibacter sp. strain 4G11.</title>
        <authorList>
            <person name="Wong S.-K."/>
            <person name="Hamasaki K."/>
            <person name="Yoshizawa S."/>
        </authorList>
    </citation>
    <scope>NUCLEOTIDE SEQUENCE [LARGE SCALE GENOMIC DNA]</scope>
    <source>
        <strain evidence="2 3">4G11</strain>
    </source>
</reference>
<name>A0A2G5K7Q0_9RHOB</name>
<evidence type="ECO:0000313" key="3">
    <source>
        <dbReference type="Proteomes" id="UP000231516"/>
    </source>
</evidence>
<keyword evidence="1" id="KW-0472">Membrane</keyword>
<organism evidence="2 3">
    <name type="scientific">Paramylibacter kogurei</name>
    <dbReference type="NCBI Taxonomy" id="1889778"/>
    <lineage>
        <taxon>Bacteria</taxon>
        <taxon>Pseudomonadati</taxon>
        <taxon>Pseudomonadota</taxon>
        <taxon>Alphaproteobacteria</taxon>
        <taxon>Rhodobacterales</taxon>
        <taxon>Paracoccaceae</taxon>
        <taxon>Paramylibacter</taxon>
    </lineage>
</organism>
<accession>A0A2G5K7Q0</accession>
<feature type="transmembrane region" description="Helical" evidence="1">
    <location>
        <begin position="12"/>
        <end position="31"/>
    </location>
</feature>
<gene>
    <name evidence="2" type="ORF">BFP76_06945</name>
</gene>
<dbReference type="InterPro" id="IPR047730">
    <property type="entry name" value="ABZJ_00895-like"/>
</dbReference>
<comment type="caution">
    <text evidence="2">The sequence shown here is derived from an EMBL/GenBank/DDBJ whole genome shotgun (WGS) entry which is preliminary data.</text>
</comment>
<evidence type="ECO:0000313" key="2">
    <source>
        <dbReference type="EMBL" id="PIB24890.1"/>
    </source>
</evidence>
<evidence type="ECO:0000256" key="1">
    <source>
        <dbReference type="SAM" id="Phobius"/>
    </source>
</evidence>